<reference evidence="15 16" key="1">
    <citation type="journal article" date="2016" name="Sci. Rep.">
        <title>Peltaster fructicola genome reveals evolution from an invasive phytopathogen to an ectophytic parasite.</title>
        <authorList>
            <person name="Xu C."/>
            <person name="Chen H."/>
            <person name="Gleason M.L."/>
            <person name="Xu J.R."/>
            <person name="Liu H."/>
            <person name="Zhang R."/>
            <person name="Sun G."/>
        </authorList>
    </citation>
    <scope>NUCLEOTIDE SEQUENCE [LARGE SCALE GENOMIC DNA]</scope>
    <source>
        <strain evidence="15 16">LNHT1506</strain>
    </source>
</reference>
<comment type="catalytic activity">
    <reaction evidence="1">
        <text>Hydrolysis of (1-&gt;4)-beta-linkages between N-acetylmuramic acid and N-acetyl-D-glucosamine residues in a peptidoglycan and between N-acetyl-D-glucosamine residues in chitodextrins.</text>
        <dbReference type="EC" id="3.2.1.17"/>
    </reaction>
</comment>
<evidence type="ECO:0000256" key="8">
    <source>
        <dbReference type="ARBA" id="ARBA00022801"/>
    </source>
</evidence>
<feature type="chain" id="PRO_5026273838" description="N,O-diacetylmuramidase" evidence="14">
    <location>
        <begin position="22"/>
        <end position="225"/>
    </location>
</feature>
<evidence type="ECO:0000313" key="15">
    <source>
        <dbReference type="EMBL" id="QIW99810.1"/>
    </source>
</evidence>
<evidence type="ECO:0000256" key="13">
    <source>
        <dbReference type="ARBA" id="ARBA00075474"/>
    </source>
</evidence>
<organism evidence="15 16">
    <name type="scientific">Peltaster fructicola</name>
    <dbReference type="NCBI Taxonomy" id="286661"/>
    <lineage>
        <taxon>Eukaryota</taxon>
        <taxon>Fungi</taxon>
        <taxon>Dikarya</taxon>
        <taxon>Ascomycota</taxon>
        <taxon>Pezizomycotina</taxon>
        <taxon>Dothideomycetes</taxon>
        <taxon>Dothideomycetes incertae sedis</taxon>
        <taxon>Peltaster</taxon>
    </lineage>
</organism>
<evidence type="ECO:0000256" key="3">
    <source>
        <dbReference type="ARBA" id="ARBA00010646"/>
    </source>
</evidence>
<comment type="function">
    <text evidence="11">This enzyme has both lysozyme (acetylmuramidase) and diacetylmuramidase activities.</text>
</comment>
<proteinExistence type="inferred from homology"/>
<keyword evidence="6" id="KW-0929">Antimicrobial</keyword>
<evidence type="ECO:0000256" key="9">
    <source>
        <dbReference type="ARBA" id="ARBA00023157"/>
    </source>
</evidence>
<sequence>MHNIVATTLAIAGTAYAAVQGFDISHYQPNFDYNSAAASGARFGIVKCTEGISVVDEKFSDHYNGVTNAGMYRGAYHFARPQRSSGTDQANFFLNYGGGWTPDGITLPGMLDLENNPGSGGQCYGLSQASMVQWVSDFIETYGATTGRYPMIYTTNNWWRTCTGNTGAFNQKSPLVLARYSSSAGTVPGGWPYHTIWQNSANYAYGGDSDFFNGDENGLARLASG</sequence>
<dbReference type="AlphaFoldDB" id="A0A6H0XYS4"/>
<dbReference type="FunFam" id="3.20.20.80:FF:000060">
    <property type="entry name" value="Lysozyme M1"/>
    <property type="match status" value="1"/>
</dbReference>
<protein>
    <recommendedName>
        <fullName evidence="12">N,O-diacetylmuramidase</fullName>
        <ecNumber evidence="4">3.2.1.17</ecNumber>
    </recommendedName>
    <alternativeName>
        <fullName evidence="13">Lysozyme CH</fullName>
    </alternativeName>
</protein>
<accession>A0A6H0XYS4</accession>
<dbReference type="InterPro" id="IPR017853">
    <property type="entry name" value="GH"/>
</dbReference>
<dbReference type="GO" id="GO:0003796">
    <property type="term" value="F:lysozyme activity"/>
    <property type="evidence" value="ECO:0007669"/>
    <property type="project" value="UniProtKB-EC"/>
</dbReference>
<dbReference type="GO" id="GO:0005576">
    <property type="term" value="C:extracellular region"/>
    <property type="evidence" value="ECO:0007669"/>
    <property type="project" value="UniProtKB-SubCell"/>
</dbReference>
<feature type="signal peptide" evidence="14">
    <location>
        <begin position="1"/>
        <end position="21"/>
    </location>
</feature>
<dbReference type="PROSITE" id="PS51904">
    <property type="entry name" value="GLYCOSYL_HYDROL_F25_2"/>
    <property type="match status" value="1"/>
</dbReference>
<name>A0A6H0XYS4_9PEZI</name>
<keyword evidence="8" id="KW-0378">Hydrolase</keyword>
<dbReference type="GO" id="GO:0016052">
    <property type="term" value="P:carbohydrate catabolic process"/>
    <property type="evidence" value="ECO:0007669"/>
    <property type="project" value="TreeGrafter"/>
</dbReference>
<dbReference type="InterPro" id="IPR002053">
    <property type="entry name" value="Glyco_hydro_25"/>
</dbReference>
<keyword evidence="16" id="KW-1185">Reference proteome</keyword>
<evidence type="ECO:0000256" key="14">
    <source>
        <dbReference type="SAM" id="SignalP"/>
    </source>
</evidence>
<dbReference type="EMBL" id="CP051141">
    <property type="protein sequence ID" value="QIW99810.1"/>
    <property type="molecule type" value="Genomic_DNA"/>
</dbReference>
<dbReference type="GO" id="GO:0042742">
    <property type="term" value="P:defense response to bacterium"/>
    <property type="evidence" value="ECO:0007669"/>
    <property type="project" value="UniProtKB-KW"/>
</dbReference>
<dbReference type="Gene3D" id="3.20.20.80">
    <property type="entry name" value="Glycosidases"/>
    <property type="match status" value="1"/>
</dbReference>
<keyword evidence="14" id="KW-0732">Signal</keyword>
<evidence type="ECO:0000256" key="7">
    <source>
        <dbReference type="ARBA" id="ARBA00022638"/>
    </source>
</evidence>
<evidence type="ECO:0000256" key="5">
    <source>
        <dbReference type="ARBA" id="ARBA00022525"/>
    </source>
</evidence>
<dbReference type="OrthoDB" id="6590422at2759"/>
<keyword evidence="10" id="KW-0326">Glycosidase</keyword>
<dbReference type="GO" id="GO:0031640">
    <property type="term" value="P:killing of cells of another organism"/>
    <property type="evidence" value="ECO:0007669"/>
    <property type="project" value="UniProtKB-KW"/>
</dbReference>
<evidence type="ECO:0000256" key="4">
    <source>
        <dbReference type="ARBA" id="ARBA00012732"/>
    </source>
</evidence>
<dbReference type="PANTHER" id="PTHR34135:SF2">
    <property type="entry name" value="LYSOZYME"/>
    <property type="match status" value="1"/>
</dbReference>
<dbReference type="GO" id="GO:0016998">
    <property type="term" value="P:cell wall macromolecule catabolic process"/>
    <property type="evidence" value="ECO:0007669"/>
    <property type="project" value="InterPro"/>
</dbReference>
<dbReference type="GO" id="GO:0009253">
    <property type="term" value="P:peptidoglycan catabolic process"/>
    <property type="evidence" value="ECO:0007669"/>
    <property type="project" value="InterPro"/>
</dbReference>
<dbReference type="Pfam" id="PF01183">
    <property type="entry name" value="Glyco_hydro_25"/>
    <property type="match status" value="1"/>
</dbReference>
<evidence type="ECO:0000256" key="2">
    <source>
        <dbReference type="ARBA" id="ARBA00004613"/>
    </source>
</evidence>
<evidence type="ECO:0000313" key="16">
    <source>
        <dbReference type="Proteomes" id="UP000503462"/>
    </source>
</evidence>
<gene>
    <name evidence="15" type="ORF">AMS68_005328</name>
</gene>
<dbReference type="SUPFAM" id="SSF51445">
    <property type="entry name" value="(Trans)glycosidases"/>
    <property type="match status" value="1"/>
</dbReference>
<evidence type="ECO:0000256" key="12">
    <source>
        <dbReference type="ARBA" id="ARBA00073159"/>
    </source>
</evidence>
<evidence type="ECO:0000256" key="6">
    <source>
        <dbReference type="ARBA" id="ARBA00022529"/>
    </source>
</evidence>
<evidence type="ECO:0000256" key="10">
    <source>
        <dbReference type="ARBA" id="ARBA00023295"/>
    </source>
</evidence>
<dbReference type="CDD" id="cd06412">
    <property type="entry name" value="GH25_CH-type"/>
    <property type="match status" value="1"/>
</dbReference>
<dbReference type="EC" id="3.2.1.17" evidence="4"/>
<comment type="similarity">
    <text evidence="3">Belongs to the glycosyl hydrolase 25 family.</text>
</comment>
<keyword evidence="7" id="KW-0081">Bacteriolytic enzyme</keyword>
<evidence type="ECO:0000256" key="11">
    <source>
        <dbReference type="ARBA" id="ARBA00055588"/>
    </source>
</evidence>
<dbReference type="PANTHER" id="PTHR34135">
    <property type="entry name" value="LYSOZYME"/>
    <property type="match status" value="1"/>
</dbReference>
<keyword evidence="9" id="KW-1015">Disulfide bond</keyword>
<keyword evidence="5" id="KW-0964">Secreted</keyword>
<dbReference type="Proteomes" id="UP000503462">
    <property type="component" value="Chromosome 3"/>
</dbReference>
<comment type="subcellular location">
    <subcellularLocation>
        <location evidence="2">Secreted</location>
    </subcellularLocation>
</comment>
<dbReference type="SMART" id="SM00641">
    <property type="entry name" value="Glyco_25"/>
    <property type="match status" value="1"/>
</dbReference>
<evidence type="ECO:0000256" key="1">
    <source>
        <dbReference type="ARBA" id="ARBA00000632"/>
    </source>
</evidence>
<dbReference type="InterPro" id="IPR018077">
    <property type="entry name" value="Glyco_hydro_fam25_subgr"/>
</dbReference>